<dbReference type="OrthoDB" id="70225at2157"/>
<dbReference type="GO" id="GO:0004467">
    <property type="term" value="F:long-chain fatty acid-CoA ligase activity"/>
    <property type="evidence" value="ECO:0007669"/>
    <property type="project" value="UniProtKB-EC"/>
</dbReference>
<evidence type="ECO:0000259" key="5">
    <source>
        <dbReference type="Pfam" id="PF07993"/>
    </source>
</evidence>
<evidence type="ECO:0000259" key="4">
    <source>
        <dbReference type="Pfam" id="PF00501"/>
    </source>
</evidence>
<dbReference type="Proteomes" id="UP000009231">
    <property type="component" value="Chromosome"/>
</dbReference>
<dbReference type="InterPro" id="IPR042099">
    <property type="entry name" value="ANL_N_sf"/>
</dbReference>
<dbReference type="SUPFAM" id="SSF51735">
    <property type="entry name" value="NAD(P)-binding Rossmann-fold domains"/>
    <property type="match status" value="1"/>
</dbReference>
<dbReference type="Pfam" id="PF23562">
    <property type="entry name" value="AMP-binding_C_3"/>
    <property type="match status" value="1"/>
</dbReference>
<dbReference type="RefSeq" id="WP_013826673.1">
    <property type="nucleotide sequence ID" value="NC_015574.1"/>
</dbReference>
<dbReference type="STRING" id="868131.MSWAN_2166"/>
<evidence type="ECO:0000256" key="3">
    <source>
        <dbReference type="ARBA" id="ARBA00023098"/>
    </source>
</evidence>
<dbReference type="SUPFAM" id="SSF56801">
    <property type="entry name" value="Acetyl-CoA synthetase-like"/>
    <property type="match status" value="1"/>
</dbReference>
<dbReference type="Pfam" id="PF00501">
    <property type="entry name" value="AMP-binding"/>
    <property type="match status" value="1"/>
</dbReference>
<reference evidence="6 7" key="1">
    <citation type="journal article" date="2014" name="Int. J. Syst. Evol. Microbiol.">
        <title>Methanobacterium paludis sp. nov. and a novel strain of Methanobacterium lacus isolated from northern peatlands.</title>
        <authorList>
            <person name="Cadillo-Quiroz H."/>
            <person name="Brauer S.L."/>
            <person name="Goodson N."/>
            <person name="Yavitt J.B."/>
            <person name="Zinder S.H."/>
        </authorList>
    </citation>
    <scope>NUCLEOTIDE SEQUENCE [LARGE SCALE GENOMIC DNA]</scope>
    <source>
        <strain evidence="7">DSM 25820 / JCM 18151 / SWAN1</strain>
    </source>
</reference>
<keyword evidence="7" id="KW-1185">Reference proteome</keyword>
<dbReference type="eggNOG" id="arCOG01369">
    <property type="taxonomic scope" value="Archaea"/>
</dbReference>
<keyword evidence="3" id="KW-0443">Lipid metabolism</keyword>
<dbReference type="AlphaFoldDB" id="F6D3Z7"/>
<protein>
    <submittedName>
        <fullName evidence="6">Long-chain-fatty-acid--CoA ligase</fullName>
        <ecNumber evidence="6">6.2.1.3</ecNumber>
    </submittedName>
</protein>
<dbReference type="EC" id="6.2.1.3" evidence="6"/>
<dbReference type="GeneID" id="10669689"/>
<dbReference type="PANTHER" id="PTHR43272:SF32">
    <property type="entry name" value="AMP-DEPENDENT SYNTHETASE_LIGASE DOMAIN-CONTAINING PROTEIN"/>
    <property type="match status" value="1"/>
</dbReference>
<sequence length="1004" mass="113976">MNSVVFLTGATGFLGTQIVRRLVKKENCHIIVLVRGEDDETARRNLARAWWEWPELLELLDEQSENLDIQDRVPYKEPYEALDKELDKLPNKALNKIHRLNDKKVQFMRGDISKEMLGLEKESYEDLTHKITHIIHTAADLRLNAPLGELRKINVQGTVNVLKLGEDANLDHGIQRFSHLSTAYVAGGRKGFVDEDSLTDEYGFQSNYERSKFEGEVEVAKSNLPISIFRPGMVVGDSQTGYIKTFNTIYVILRLYLNGKLRIIPVSPSLKINMVPVDYVADAVSNLTFDANAEGQNFHLTAPYDSLPTVKELVDFITIWAKNNLDFKLPKPIFLPFSSLIPVVSSLQKLTGSKHGIIKTVTTLAPYFNEERTFSRKNIEKLKGPYELHWRNFLPKILDYAVYMGFFHRSNRTVHEQVLFRLKSQSRPVDYYDVVDSRFNRRSSLDVRNDMIKAARSLSLMGISPGDKVAMVGFNSTRYLTLDVAIGLLGAVSVPLYYTSPLEEIKEILKDCGASAFFIGTPNILEKLGQFEDVEKIPLISFCRESMELPSNVMGWKEFLDLGENESDDFVQSVAPVDFNSIATIRYTSGTTGKPSGVTFTHGNLRWMAEFIASMPPWIDRTHEVSYLSFLPMNHVVEGILGTYAPYYAPAPLKLYFLEDFHDLQTTLPKVRPTIFFSVPRFYEKVWSHIMQSKLGQVYVDTKVGFKKDILQRILKRVILKNAGLDACAHLIVGSAPVSEDLLMCYKELGIEVHNAYGLTEAPLVTINRLGANRIGTVGEPLPCTDVKIKSDGEAIVRGPQVTKGYFNDKSRNDLLFKDGWLLTGDYGYLTPEGSLMITGRKKELIVNSYGKSISPLKIESMLKDIDCVSEAMVFGDDKPYCISLIWVDEDVKLEHIDRAIKKMNSKLSHPEKIKRWAVLKNDLSIESGDLTANLKLKRKNIIKHYQNLIKFMYTNWDFDKYSGECAPEGEYLKKHSRSKEKIPENILKLGTIHLGSARNYHEH</sequence>
<dbReference type="eggNOG" id="arCOG04199">
    <property type="taxonomic scope" value="Archaea"/>
</dbReference>
<evidence type="ECO:0000256" key="2">
    <source>
        <dbReference type="ARBA" id="ARBA00022832"/>
    </source>
</evidence>
<evidence type="ECO:0000313" key="6">
    <source>
        <dbReference type="EMBL" id="AEG19174.1"/>
    </source>
</evidence>
<dbReference type="PANTHER" id="PTHR43272">
    <property type="entry name" value="LONG-CHAIN-FATTY-ACID--COA LIGASE"/>
    <property type="match status" value="1"/>
</dbReference>
<proteinExistence type="predicted"/>
<dbReference type="EMBL" id="CP002772">
    <property type="protein sequence ID" value="AEG19174.1"/>
    <property type="molecule type" value="Genomic_DNA"/>
</dbReference>
<name>F6D3Z7_METPW</name>
<dbReference type="KEGG" id="mew:MSWAN_2166"/>
<dbReference type="Pfam" id="PF07993">
    <property type="entry name" value="NAD_binding_4"/>
    <property type="match status" value="1"/>
</dbReference>
<evidence type="ECO:0000313" key="7">
    <source>
        <dbReference type="Proteomes" id="UP000009231"/>
    </source>
</evidence>
<dbReference type="Gene3D" id="3.40.50.720">
    <property type="entry name" value="NAD(P)-binding Rossmann-like Domain"/>
    <property type="match status" value="1"/>
</dbReference>
<dbReference type="Gene3D" id="3.40.50.12780">
    <property type="entry name" value="N-terminal domain of ligase-like"/>
    <property type="match status" value="1"/>
</dbReference>
<gene>
    <name evidence="6" type="ordered locus">MSWAN_2166</name>
</gene>
<dbReference type="InterPro" id="IPR013120">
    <property type="entry name" value="FAR_NAD-bd"/>
</dbReference>
<keyword evidence="1 6" id="KW-0436">Ligase</keyword>
<organism evidence="6 7">
    <name type="scientific">Methanobacterium paludis (strain DSM 25820 / JCM 18151 / SWAN1)</name>
    <dbReference type="NCBI Taxonomy" id="868131"/>
    <lineage>
        <taxon>Archaea</taxon>
        <taxon>Methanobacteriati</taxon>
        <taxon>Methanobacteriota</taxon>
        <taxon>Methanomada group</taxon>
        <taxon>Methanobacteria</taxon>
        <taxon>Methanobacteriales</taxon>
        <taxon>Methanobacteriaceae</taxon>
        <taxon>Methanobacterium</taxon>
    </lineage>
</organism>
<dbReference type="GO" id="GO:0016020">
    <property type="term" value="C:membrane"/>
    <property type="evidence" value="ECO:0007669"/>
    <property type="project" value="TreeGrafter"/>
</dbReference>
<feature type="domain" description="Thioester reductase (TE)" evidence="5">
    <location>
        <begin position="7"/>
        <end position="284"/>
    </location>
</feature>
<accession>F6D3Z7</accession>
<keyword evidence="2" id="KW-0276">Fatty acid metabolism</keyword>
<dbReference type="HOGENOM" id="CLU_308743_0_0_2"/>
<dbReference type="InterPro" id="IPR036291">
    <property type="entry name" value="NAD(P)-bd_dom_sf"/>
</dbReference>
<feature type="domain" description="AMP-dependent synthetase/ligase" evidence="4">
    <location>
        <begin position="446"/>
        <end position="807"/>
    </location>
</feature>
<dbReference type="InterPro" id="IPR000873">
    <property type="entry name" value="AMP-dep_synth/lig_dom"/>
</dbReference>
<evidence type="ECO:0000256" key="1">
    <source>
        <dbReference type="ARBA" id="ARBA00022598"/>
    </source>
</evidence>